<accession>A0A804LFM7</accession>
<keyword evidence="3" id="KW-1185">Reference proteome</keyword>
<protein>
    <submittedName>
        <fullName evidence="2">Uncharacterized protein</fullName>
    </submittedName>
</protein>
<name>A0A804LFM7_MAIZE</name>
<dbReference type="Proteomes" id="UP000007305">
    <property type="component" value="Chromosome 1"/>
</dbReference>
<reference evidence="3" key="1">
    <citation type="submission" date="2015-12" db="EMBL/GenBank/DDBJ databases">
        <title>Update maize B73 reference genome by single molecule sequencing technologies.</title>
        <authorList>
            <consortium name="Maize Genome Sequencing Project"/>
            <person name="Ware D."/>
        </authorList>
    </citation>
    <scope>NUCLEOTIDE SEQUENCE [LARGE SCALE GENOMIC DNA]</scope>
    <source>
        <strain evidence="3">cv. B73</strain>
    </source>
</reference>
<dbReference type="EnsemblPlants" id="Zm00001eb007890_T001">
    <property type="protein sequence ID" value="Zm00001eb007890_P001"/>
    <property type="gene ID" value="Zm00001eb007890"/>
</dbReference>
<organism evidence="2 3">
    <name type="scientific">Zea mays</name>
    <name type="common">Maize</name>
    <dbReference type="NCBI Taxonomy" id="4577"/>
    <lineage>
        <taxon>Eukaryota</taxon>
        <taxon>Viridiplantae</taxon>
        <taxon>Streptophyta</taxon>
        <taxon>Embryophyta</taxon>
        <taxon>Tracheophyta</taxon>
        <taxon>Spermatophyta</taxon>
        <taxon>Magnoliopsida</taxon>
        <taxon>Liliopsida</taxon>
        <taxon>Poales</taxon>
        <taxon>Poaceae</taxon>
        <taxon>PACMAD clade</taxon>
        <taxon>Panicoideae</taxon>
        <taxon>Andropogonodae</taxon>
        <taxon>Andropogoneae</taxon>
        <taxon>Tripsacinae</taxon>
        <taxon>Zea</taxon>
    </lineage>
</organism>
<evidence type="ECO:0000313" key="2">
    <source>
        <dbReference type="EnsemblPlants" id="Zm00001eb007890_P001"/>
    </source>
</evidence>
<evidence type="ECO:0000313" key="3">
    <source>
        <dbReference type="Proteomes" id="UP000007305"/>
    </source>
</evidence>
<dbReference type="AlphaFoldDB" id="A0A804LFM7"/>
<sequence length="106" mass="10547">MALDPAATSAAWGEGVGRGAANPGVGALCAAGPALGAASQARHDPYSTWHAPTRARARRIKGQSTARGHDKPYVGSGQAHRPDGPSQALDAALGWRGGAFVAAHGG</sequence>
<dbReference type="InParanoid" id="A0A804LFM7"/>
<reference evidence="2" key="2">
    <citation type="submission" date="2019-07" db="EMBL/GenBank/DDBJ databases">
        <authorList>
            <person name="Seetharam A."/>
            <person name="Woodhouse M."/>
            <person name="Cannon E."/>
        </authorList>
    </citation>
    <scope>NUCLEOTIDE SEQUENCE [LARGE SCALE GENOMIC DNA]</scope>
    <source>
        <strain evidence="2">cv. B73</strain>
    </source>
</reference>
<evidence type="ECO:0000256" key="1">
    <source>
        <dbReference type="SAM" id="MobiDB-lite"/>
    </source>
</evidence>
<proteinExistence type="predicted"/>
<reference evidence="2" key="3">
    <citation type="submission" date="2021-05" db="UniProtKB">
        <authorList>
            <consortium name="EnsemblPlants"/>
        </authorList>
    </citation>
    <scope>IDENTIFICATION</scope>
    <source>
        <strain evidence="2">cv. B73</strain>
    </source>
</reference>
<dbReference type="Gramene" id="Zm00001eb007890_T001">
    <property type="protein sequence ID" value="Zm00001eb007890_P001"/>
    <property type="gene ID" value="Zm00001eb007890"/>
</dbReference>
<feature type="region of interest" description="Disordered" evidence="1">
    <location>
        <begin position="58"/>
        <end position="90"/>
    </location>
</feature>